<keyword evidence="5 7" id="KW-1133">Transmembrane helix</keyword>
<evidence type="ECO:0000256" key="5">
    <source>
        <dbReference type="ARBA" id="ARBA00022989"/>
    </source>
</evidence>
<gene>
    <name evidence="9" type="ORF">GCM10022239_26950</name>
</gene>
<keyword evidence="2 7" id="KW-0813">Transport</keyword>
<evidence type="ECO:0000256" key="2">
    <source>
        <dbReference type="ARBA" id="ARBA00022448"/>
    </source>
</evidence>
<reference evidence="10" key="1">
    <citation type="journal article" date="2019" name="Int. J. Syst. Evol. Microbiol.">
        <title>The Global Catalogue of Microorganisms (GCM) 10K type strain sequencing project: providing services to taxonomists for standard genome sequencing and annotation.</title>
        <authorList>
            <consortium name="The Broad Institute Genomics Platform"/>
            <consortium name="The Broad Institute Genome Sequencing Center for Infectious Disease"/>
            <person name="Wu L."/>
            <person name="Ma J."/>
        </authorList>
    </citation>
    <scope>NUCLEOTIDE SEQUENCE [LARGE SCALE GENOMIC DNA]</scope>
    <source>
        <strain evidence="10">JCM 16949</strain>
    </source>
</reference>
<feature type="transmembrane region" description="Helical" evidence="7">
    <location>
        <begin position="178"/>
        <end position="203"/>
    </location>
</feature>
<organism evidence="9 10">
    <name type="scientific">Leifsonella bigeumensis</name>
    <dbReference type="NCBI Taxonomy" id="433643"/>
    <lineage>
        <taxon>Bacteria</taxon>
        <taxon>Bacillati</taxon>
        <taxon>Actinomycetota</taxon>
        <taxon>Actinomycetes</taxon>
        <taxon>Micrococcales</taxon>
        <taxon>Microbacteriaceae</taxon>
        <taxon>Leifsonella</taxon>
    </lineage>
</organism>
<feature type="transmembrane region" description="Helical" evidence="7">
    <location>
        <begin position="244"/>
        <end position="265"/>
    </location>
</feature>
<dbReference type="Pfam" id="PF00528">
    <property type="entry name" value="BPD_transp_1"/>
    <property type="match status" value="1"/>
</dbReference>
<evidence type="ECO:0000256" key="4">
    <source>
        <dbReference type="ARBA" id="ARBA00022692"/>
    </source>
</evidence>
<name>A0ABP7FYY1_9MICO</name>
<feature type="transmembrane region" description="Helical" evidence="7">
    <location>
        <begin position="51"/>
        <end position="72"/>
    </location>
</feature>
<comment type="subcellular location">
    <subcellularLocation>
        <location evidence="1 7">Cell membrane</location>
        <topology evidence="1 7">Multi-pass membrane protein</topology>
    </subcellularLocation>
</comment>
<dbReference type="Gene3D" id="1.10.3720.10">
    <property type="entry name" value="MetI-like"/>
    <property type="match status" value="1"/>
</dbReference>
<dbReference type="InterPro" id="IPR051393">
    <property type="entry name" value="ABC_transporter_permease"/>
</dbReference>
<evidence type="ECO:0000256" key="3">
    <source>
        <dbReference type="ARBA" id="ARBA00022475"/>
    </source>
</evidence>
<keyword evidence="3" id="KW-1003">Cell membrane</keyword>
<dbReference type="CDD" id="cd06261">
    <property type="entry name" value="TM_PBP2"/>
    <property type="match status" value="1"/>
</dbReference>
<dbReference type="Proteomes" id="UP001501004">
    <property type="component" value="Unassembled WGS sequence"/>
</dbReference>
<evidence type="ECO:0000313" key="10">
    <source>
        <dbReference type="Proteomes" id="UP001501004"/>
    </source>
</evidence>
<feature type="domain" description="ABC transmembrane type-1" evidence="8">
    <location>
        <begin position="47"/>
        <end position="262"/>
    </location>
</feature>
<sequence length="271" mass="29535">MAWLVVIPSALALYWSFTDFNLFNEPKWVGFDNYANLFADPVFLKSITNTLFMAGVGVAVGTAMGLGSAVLLNRSGTSTTIFRSLIFLPAVVPPVATGIVWTFILNPQYGLLNAGARALGLPPIGWLSDPNFAKYGLLMMVLWGSVGQVMVTFVAALQDVPEDILEAASLDGAGRLRTFVSVVFPILRPVLLYNVVIATLFYFQFFEQAFVVNPTNLGAPAQSTLTYALYLYQQAFTYLKMGNAAAMSVLLLVVSSVVIAVFFAINKRMER</sequence>
<dbReference type="InterPro" id="IPR000515">
    <property type="entry name" value="MetI-like"/>
</dbReference>
<comment type="caution">
    <text evidence="9">The sequence shown here is derived from an EMBL/GenBank/DDBJ whole genome shotgun (WGS) entry which is preliminary data.</text>
</comment>
<accession>A0ABP7FYY1</accession>
<dbReference type="PROSITE" id="PS50928">
    <property type="entry name" value="ABC_TM1"/>
    <property type="match status" value="1"/>
</dbReference>
<evidence type="ECO:0000259" key="8">
    <source>
        <dbReference type="PROSITE" id="PS50928"/>
    </source>
</evidence>
<keyword evidence="10" id="KW-1185">Reference proteome</keyword>
<comment type="similarity">
    <text evidence="7">Belongs to the binding-protein-dependent transport system permease family.</text>
</comment>
<evidence type="ECO:0000313" key="9">
    <source>
        <dbReference type="EMBL" id="GAA3750259.1"/>
    </source>
</evidence>
<proteinExistence type="inferred from homology"/>
<evidence type="ECO:0000256" key="6">
    <source>
        <dbReference type="ARBA" id="ARBA00023136"/>
    </source>
</evidence>
<evidence type="ECO:0000256" key="1">
    <source>
        <dbReference type="ARBA" id="ARBA00004651"/>
    </source>
</evidence>
<keyword evidence="6 7" id="KW-0472">Membrane</keyword>
<keyword evidence="4 7" id="KW-0812">Transmembrane</keyword>
<evidence type="ECO:0000256" key="7">
    <source>
        <dbReference type="RuleBase" id="RU363032"/>
    </source>
</evidence>
<dbReference type="RefSeq" id="WP_344757637.1">
    <property type="nucleotide sequence ID" value="NZ_BAABAE010000005.1"/>
</dbReference>
<feature type="transmembrane region" description="Helical" evidence="7">
    <location>
        <begin position="84"/>
        <end position="104"/>
    </location>
</feature>
<dbReference type="PANTHER" id="PTHR30193">
    <property type="entry name" value="ABC TRANSPORTER PERMEASE PROTEIN"/>
    <property type="match status" value="1"/>
</dbReference>
<dbReference type="InterPro" id="IPR035906">
    <property type="entry name" value="MetI-like_sf"/>
</dbReference>
<dbReference type="PANTHER" id="PTHR30193:SF1">
    <property type="entry name" value="ABC TRANSPORTER PERMEASE PROTEIN YESP-RELATED"/>
    <property type="match status" value="1"/>
</dbReference>
<dbReference type="SUPFAM" id="SSF161098">
    <property type="entry name" value="MetI-like"/>
    <property type="match status" value="1"/>
</dbReference>
<feature type="transmembrane region" description="Helical" evidence="7">
    <location>
        <begin position="135"/>
        <end position="157"/>
    </location>
</feature>
<dbReference type="EMBL" id="BAABAE010000005">
    <property type="protein sequence ID" value="GAA3750259.1"/>
    <property type="molecule type" value="Genomic_DNA"/>
</dbReference>
<protein>
    <submittedName>
        <fullName evidence="9">Sugar ABC transporter permease</fullName>
    </submittedName>
</protein>